<evidence type="ECO:0000313" key="2">
    <source>
        <dbReference type="EMBL" id="RKG77672.1"/>
    </source>
</evidence>
<keyword evidence="3" id="KW-1185">Reference proteome</keyword>
<dbReference type="PANTHER" id="PTHR34512">
    <property type="entry name" value="CELL SURFACE PROTEIN"/>
    <property type="match status" value="1"/>
</dbReference>
<gene>
    <name evidence="2" type="ORF">D7V88_30765</name>
</gene>
<comment type="caution">
    <text evidence="2">The sequence shown here is derived from an EMBL/GenBank/DDBJ whole genome shotgun (WGS) entry which is preliminary data.</text>
</comment>
<organism evidence="2 3">
    <name type="scientific">Corallococcus terminator</name>
    <dbReference type="NCBI Taxonomy" id="2316733"/>
    <lineage>
        <taxon>Bacteria</taxon>
        <taxon>Pseudomonadati</taxon>
        <taxon>Myxococcota</taxon>
        <taxon>Myxococcia</taxon>
        <taxon>Myxococcales</taxon>
        <taxon>Cystobacterineae</taxon>
        <taxon>Myxococcaceae</taxon>
        <taxon>Corallococcus</taxon>
    </lineage>
</organism>
<proteinExistence type="predicted"/>
<dbReference type="SMART" id="SM00564">
    <property type="entry name" value="PQQ"/>
    <property type="match status" value="6"/>
</dbReference>
<dbReference type="AlphaFoldDB" id="A0A3A8I2S6"/>
<dbReference type="PROSITE" id="PS51257">
    <property type="entry name" value="PROKAR_LIPOPROTEIN"/>
    <property type="match status" value="1"/>
</dbReference>
<reference evidence="3" key="1">
    <citation type="submission" date="2018-09" db="EMBL/GenBank/DDBJ databases">
        <authorList>
            <person name="Livingstone P.G."/>
            <person name="Whitworth D.E."/>
        </authorList>
    </citation>
    <scope>NUCLEOTIDE SEQUENCE [LARGE SCALE GENOMIC DNA]</scope>
    <source>
        <strain evidence="3">CA054A</strain>
    </source>
</reference>
<dbReference type="InterPro" id="IPR002372">
    <property type="entry name" value="PQQ_rpt_dom"/>
</dbReference>
<name>A0A3A8I2S6_9BACT</name>
<dbReference type="EMBL" id="RAVZ01000279">
    <property type="protein sequence ID" value="RKG77672.1"/>
    <property type="molecule type" value="Genomic_DNA"/>
</dbReference>
<dbReference type="InterPro" id="IPR018391">
    <property type="entry name" value="PQQ_b-propeller_rpt"/>
</dbReference>
<accession>A0A3A8I2S6</accession>
<protein>
    <submittedName>
        <fullName evidence="2">Dehydrogenase</fullName>
    </submittedName>
</protein>
<dbReference type="OrthoDB" id="5485895at2"/>
<dbReference type="InterPro" id="IPR011047">
    <property type="entry name" value="Quinoprotein_ADH-like_sf"/>
</dbReference>
<evidence type="ECO:0000313" key="3">
    <source>
        <dbReference type="Proteomes" id="UP000268094"/>
    </source>
</evidence>
<dbReference type="PANTHER" id="PTHR34512:SF30">
    <property type="entry name" value="OUTER MEMBRANE PROTEIN ASSEMBLY FACTOR BAMB"/>
    <property type="match status" value="1"/>
</dbReference>
<dbReference type="SUPFAM" id="SSF50998">
    <property type="entry name" value="Quinoprotein alcohol dehydrogenase-like"/>
    <property type="match status" value="2"/>
</dbReference>
<sequence length="392" mass="41953">MTMRRARWKRWVGVLAGVGLLAGCGRAQLYGSPELPRAPRQPPVEYFQVDWWKGLVEKVPLLEYSPREPASPVYEPESRNVIAQTRDGYIHAVGPDGKVSWSFKTGAPALAGAMASEGVVFAPGGDGTLYALDGITGAVKWKYPTQESLATVPVLADGLVLVATDTDTVFAVKASDGTWVWQYRRDPPSGFTIRGASAPKVDQGTAYIGFSDGFLVALKVDDGGVVWEKSLSGTGTEFLDVDTTPAIDSAGRLYVASYKNGLYALEADSGAVLWNTSVGGMTSVLARGEVVFAAGDSRVDAYLGETGRLIWSLPLKDKTALAPVLARGMLLIPNQNALLFVDPTTGKTRLSWNPGRGISAPPYVVGSRVYVLTNNAYLYSLDMNNVQKGPRG</sequence>
<dbReference type="InterPro" id="IPR015943">
    <property type="entry name" value="WD40/YVTN_repeat-like_dom_sf"/>
</dbReference>
<dbReference type="RefSeq" id="WP_120544184.1">
    <property type="nucleotide sequence ID" value="NZ_RAVZ01000279.1"/>
</dbReference>
<dbReference type="Gene3D" id="2.130.10.10">
    <property type="entry name" value="YVTN repeat-like/Quinoprotein amine dehydrogenase"/>
    <property type="match status" value="2"/>
</dbReference>
<feature type="domain" description="Pyrrolo-quinoline quinone repeat" evidence="1">
    <location>
        <begin position="86"/>
        <end position="293"/>
    </location>
</feature>
<dbReference type="Proteomes" id="UP000268094">
    <property type="component" value="Unassembled WGS sequence"/>
</dbReference>
<evidence type="ECO:0000259" key="1">
    <source>
        <dbReference type="Pfam" id="PF13360"/>
    </source>
</evidence>
<feature type="domain" description="Pyrrolo-quinoline quinone repeat" evidence="1">
    <location>
        <begin position="296"/>
        <end position="383"/>
    </location>
</feature>
<dbReference type="Pfam" id="PF13360">
    <property type="entry name" value="PQQ_2"/>
    <property type="match status" value="2"/>
</dbReference>